<dbReference type="Gene3D" id="3.30.160.60">
    <property type="entry name" value="Classic Zinc Finger"/>
    <property type="match status" value="1"/>
</dbReference>
<dbReference type="Proteomes" id="UP000054538">
    <property type="component" value="Unassembled WGS sequence"/>
</dbReference>
<dbReference type="OrthoDB" id="2602040at2759"/>
<protein>
    <submittedName>
        <fullName evidence="1">Unplaced genomic scaffold scaffold_675, whole genome shotgun sequence</fullName>
    </submittedName>
</protein>
<organism evidence="1 2">
    <name type="scientific">Paxillus rubicundulus Ve08.2h10</name>
    <dbReference type="NCBI Taxonomy" id="930991"/>
    <lineage>
        <taxon>Eukaryota</taxon>
        <taxon>Fungi</taxon>
        <taxon>Dikarya</taxon>
        <taxon>Basidiomycota</taxon>
        <taxon>Agaricomycotina</taxon>
        <taxon>Agaricomycetes</taxon>
        <taxon>Agaricomycetidae</taxon>
        <taxon>Boletales</taxon>
        <taxon>Paxilineae</taxon>
        <taxon>Paxillaceae</taxon>
        <taxon>Paxillus</taxon>
    </lineage>
</organism>
<dbReference type="AlphaFoldDB" id="A0A0D0DWQ7"/>
<name>A0A0D0DWQ7_9AGAM</name>
<dbReference type="HOGENOM" id="CLU_126337_0_0_1"/>
<proteinExistence type="predicted"/>
<dbReference type="EMBL" id="KN825497">
    <property type="protein sequence ID" value="KIK90584.1"/>
    <property type="molecule type" value="Genomic_DNA"/>
</dbReference>
<sequence>MSQNMAYYNDGYNHDFTDEDAMRLVRIAASPEYRPHTCRWIDSGTACDGVIQGLYFPTHMRECHSIFVVGQDSPRFQCQWEGCSDTTLASKDILMRHIQERHLLWRWNCPNCGMVFLGKVSRNAHHALCGVSNK</sequence>
<gene>
    <name evidence="1" type="ORF">PAXRUDRAFT_831585</name>
</gene>
<reference evidence="2" key="2">
    <citation type="submission" date="2015-01" db="EMBL/GenBank/DDBJ databases">
        <title>Evolutionary Origins and Diversification of the Mycorrhizal Mutualists.</title>
        <authorList>
            <consortium name="DOE Joint Genome Institute"/>
            <consortium name="Mycorrhizal Genomics Consortium"/>
            <person name="Kohler A."/>
            <person name="Kuo A."/>
            <person name="Nagy L.G."/>
            <person name="Floudas D."/>
            <person name="Copeland A."/>
            <person name="Barry K.W."/>
            <person name="Cichocki N."/>
            <person name="Veneault-Fourrey C."/>
            <person name="LaButti K."/>
            <person name="Lindquist E.A."/>
            <person name="Lipzen A."/>
            <person name="Lundell T."/>
            <person name="Morin E."/>
            <person name="Murat C."/>
            <person name="Riley R."/>
            <person name="Ohm R."/>
            <person name="Sun H."/>
            <person name="Tunlid A."/>
            <person name="Henrissat B."/>
            <person name="Grigoriev I.V."/>
            <person name="Hibbett D.S."/>
            <person name="Martin F."/>
        </authorList>
    </citation>
    <scope>NUCLEOTIDE SEQUENCE [LARGE SCALE GENOMIC DNA]</scope>
    <source>
        <strain evidence="2">Ve08.2h10</strain>
    </source>
</reference>
<evidence type="ECO:0000313" key="1">
    <source>
        <dbReference type="EMBL" id="KIK90584.1"/>
    </source>
</evidence>
<evidence type="ECO:0000313" key="2">
    <source>
        <dbReference type="Proteomes" id="UP000054538"/>
    </source>
</evidence>
<reference evidence="1 2" key="1">
    <citation type="submission" date="2014-04" db="EMBL/GenBank/DDBJ databases">
        <authorList>
            <consortium name="DOE Joint Genome Institute"/>
            <person name="Kuo A."/>
            <person name="Kohler A."/>
            <person name="Jargeat P."/>
            <person name="Nagy L.G."/>
            <person name="Floudas D."/>
            <person name="Copeland A."/>
            <person name="Barry K.W."/>
            <person name="Cichocki N."/>
            <person name="Veneault-Fourrey C."/>
            <person name="LaButti K."/>
            <person name="Lindquist E.A."/>
            <person name="Lipzen A."/>
            <person name="Lundell T."/>
            <person name="Morin E."/>
            <person name="Murat C."/>
            <person name="Sun H."/>
            <person name="Tunlid A."/>
            <person name="Henrissat B."/>
            <person name="Grigoriev I.V."/>
            <person name="Hibbett D.S."/>
            <person name="Martin F."/>
            <person name="Nordberg H.P."/>
            <person name="Cantor M.N."/>
            <person name="Hua S.X."/>
        </authorList>
    </citation>
    <scope>NUCLEOTIDE SEQUENCE [LARGE SCALE GENOMIC DNA]</scope>
    <source>
        <strain evidence="1 2">Ve08.2h10</strain>
    </source>
</reference>
<keyword evidence="2" id="KW-1185">Reference proteome</keyword>
<accession>A0A0D0DWQ7</accession>
<dbReference type="InParanoid" id="A0A0D0DWQ7"/>